<dbReference type="Proteomes" id="UP000316759">
    <property type="component" value="Unassembled WGS sequence"/>
</dbReference>
<dbReference type="AlphaFoldDB" id="A0A504Y540"/>
<evidence type="ECO:0000313" key="2">
    <source>
        <dbReference type="Proteomes" id="UP000316759"/>
    </source>
</evidence>
<proteinExistence type="predicted"/>
<dbReference type="EMBL" id="SUNJ01014342">
    <property type="protein sequence ID" value="TPP56552.1"/>
    <property type="molecule type" value="Genomic_DNA"/>
</dbReference>
<organism evidence="1 2">
    <name type="scientific">Fasciola gigantica</name>
    <name type="common">Giant liver fluke</name>
    <dbReference type="NCBI Taxonomy" id="46835"/>
    <lineage>
        <taxon>Eukaryota</taxon>
        <taxon>Metazoa</taxon>
        <taxon>Spiralia</taxon>
        <taxon>Lophotrochozoa</taxon>
        <taxon>Platyhelminthes</taxon>
        <taxon>Trematoda</taxon>
        <taxon>Digenea</taxon>
        <taxon>Plagiorchiida</taxon>
        <taxon>Echinostomata</taxon>
        <taxon>Echinostomatoidea</taxon>
        <taxon>Fasciolidae</taxon>
        <taxon>Fasciola</taxon>
    </lineage>
</organism>
<gene>
    <name evidence="1" type="ORF">FGIG_02036</name>
</gene>
<accession>A0A504Y540</accession>
<reference evidence="1 2" key="1">
    <citation type="submission" date="2019-04" db="EMBL/GenBank/DDBJ databases">
        <title>Annotation for the trematode Fasciola gigantica.</title>
        <authorList>
            <person name="Choi Y.-J."/>
        </authorList>
    </citation>
    <scope>NUCLEOTIDE SEQUENCE [LARGE SCALE GENOMIC DNA]</scope>
    <source>
        <strain evidence="1">Uganda_cow_1</strain>
    </source>
</reference>
<evidence type="ECO:0000313" key="1">
    <source>
        <dbReference type="EMBL" id="TPP56552.1"/>
    </source>
</evidence>
<name>A0A504Y540_FASGI</name>
<keyword evidence="2" id="KW-1185">Reference proteome</keyword>
<protein>
    <submittedName>
        <fullName evidence="1">Uncharacterized protein</fullName>
    </submittedName>
</protein>
<comment type="caution">
    <text evidence="1">The sequence shown here is derived from an EMBL/GenBank/DDBJ whole genome shotgun (WGS) entry which is preliminary data.</text>
</comment>
<sequence length="98" mass="11114">MENFFKMALYDALANSGLQALVRVKCITSIGEPGNRFHLMQLGVSPQIFSDYQLLNSDIESAIEANMKTYMDKRSYKFRVLSAIGATKKKEIGEFRLN</sequence>